<evidence type="ECO:0000259" key="1">
    <source>
        <dbReference type="Pfam" id="PF05699"/>
    </source>
</evidence>
<dbReference type="Proteomes" id="UP001280121">
    <property type="component" value="Unassembled WGS sequence"/>
</dbReference>
<keyword evidence="3" id="KW-1185">Reference proteome</keyword>
<proteinExistence type="predicted"/>
<dbReference type="SUPFAM" id="SSF53098">
    <property type="entry name" value="Ribonuclease H-like"/>
    <property type="match status" value="1"/>
</dbReference>
<gene>
    <name evidence="2" type="ORF">Ddye_005499</name>
</gene>
<organism evidence="2 3">
    <name type="scientific">Dipteronia dyeriana</name>
    <dbReference type="NCBI Taxonomy" id="168575"/>
    <lineage>
        <taxon>Eukaryota</taxon>
        <taxon>Viridiplantae</taxon>
        <taxon>Streptophyta</taxon>
        <taxon>Embryophyta</taxon>
        <taxon>Tracheophyta</taxon>
        <taxon>Spermatophyta</taxon>
        <taxon>Magnoliopsida</taxon>
        <taxon>eudicotyledons</taxon>
        <taxon>Gunneridae</taxon>
        <taxon>Pentapetalae</taxon>
        <taxon>rosids</taxon>
        <taxon>malvids</taxon>
        <taxon>Sapindales</taxon>
        <taxon>Sapindaceae</taxon>
        <taxon>Hippocastanoideae</taxon>
        <taxon>Acereae</taxon>
        <taxon>Dipteronia</taxon>
    </lineage>
</organism>
<name>A0AAD9XG72_9ROSI</name>
<dbReference type="InterPro" id="IPR012337">
    <property type="entry name" value="RNaseH-like_sf"/>
</dbReference>
<dbReference type="GO" id="GO:0046983">
    <property type="term" value="F:protein dimerization activity"/>
    <property type="evidence" value="ECO:0007669"/>
    <property type="project" value="InterPro"/>
</dbReference>
<sequence length="115" mass="13439">MKYSITGNDDFISNDLLKWWRNKRNSFPILSRLAYDVPAIPVSTVSSKQMFNTVRRILEDRRCSLVSDTMEALTCLKDWENASLRRQHQLNNEELMDDFSMMTIDESSDSNQLAK</sequence>
<dbReference type="Pfam" id="PF05699">
    <property type="entry name" value="Dimer_Tnp_hAT"/>
    <property type="match status" value="1"/>
</dbReference>
<dbReference type="EMBL" id="JANJYI010000002">
    <property type="protein sequence ID" value="KAK2658966.1"/>
    <property type="molecule type" value="Genomic_DNA"/>
</dbReference>
<feature type="domain" description="HAT C-terminal dimerisation" evidence="1">
    <location>
        <begin position="15"/>
        <end position="79"/>
    </location>
</feature>
<evidence type="ECO:0000313" key="3">
    <source>
        <dbReference type="Proteomes" id="UP001280121"/>
    </source>
</evidence>
<evidence type="ECO:0000313" key="2">
    <source>
        <dbReference type="EMBL" id="KAK2658966.1"/>
    </source>
</evidence>
<accession>A0AAD9XG72</accession>
<dbReference type="AlphaFoldDB" id="A0AAD9XG72"/>
<dbReference type="InterPro" id="IPR008906">
    <property type="entry name" value="HATC_C_dom"/>
</dbReference>
<reference evidence="2" key="1">
    <citation type="journal article" date="2023" name="Plant J.">
        <title>Genome sequences and population genomics provide insights into the demographic history, inbreeding, and mutation load of two 'living fossil' tree species of Dipteronia.</title>
        <authorList>
            <person name="Feng Y."/>
            <person name="Comes H.P."/>
            <person name="Chen J."/>
            <person name="Zhu S."/>
            <person name="Lu R."/>
            <person name="Zhang X."/>
            <person name="Li P."/>
            <person name="Qiu J."/>
            <person name="Olsen K.M."/>
            <person name="Qiu Y."/>
        </authorList>
    </citation>
    <scope>NUCLEOTIDE SEQUENCE</scope>
    <source>
        <strain evidence="2">KIB01</strain>
    </source>
</reference>
<protein>
    <recommendedName>
        <fullName evidence="1">HAT C-terminal dimerisation domain-containing protein</fullName>
    </recommendedName>
</protein>
<dbReference type="PANTHER" id="PTHR23272">
    <property type="entry name" value="BED FINGER-RELATED"/>
    <property type="match status" value="1"/>
</dbReference>
<comment type="caution">
    <text evidence="2">The sequence shown here is derived from an EMBL/GenBank/DDBJ whole genome shotgun (WGS) entry which is preliminary data.</text>
</comment>
<dbReference type="PANTHER" id="PTHR23272:SF161">
    <property type="entry name" value="ZINC FINGER BED DOMAIN-CONTAINING PROTEIN RICESLEEPER 1-LIKE"/>
    <property type="match status" value="1"/>
</dbReference>